<dbReference type="FunCoup" id="D8TJ68">
    <property type="interactions" value="36"/>
</dbReference>
<protein>
    <recommendedName>
        <fullName evidence="2">3-beta hydroxysteroid dehydrogenase/isomerase domain-containing protein</fullName>
    </recommendedName>
</protein>
<dbReference type="PANTHER" id="PTHR48079:SF6">
    <property type="entry name" value="NAD(P)-BINDING DOMAIN-CONTAINING PROTEIN-RELATED"/>
    <property type="match status" value="1"/>
</dbReference>
<proteinExistence type="predicted"/>
<dbReference type="GO" id="GO:0006694">
    <property type="term" value="P:steroid biosynthetic process"/>
    <property type="evidence" value="ECO:0007669"/>
    <property type="project" value="InterPro"/>
</dbReference>
<dbReference type="InterPro" id="IPR036291">
    <property type="entry name" value="NAD(P)-bd_dom_sf"/>
</dbReference>
<reference evidence="3 4" key="1">
    <citation type="journal article" date="2010" name="Science">
        <title>Genomic analysis of organismal complexity in the multicellular green alga Volvox carteri.</title>
        <authorList>
            <person name="Prochnik S.E."/>
            <person name="Umen J."/>
            <person name="Nedelcu A.M."/>
            <person name="Hallmann A."/>
            <person name="Miller S.M."/>
            <person name="Nishii I."/>
            <person name="Ferris P."/>
            <person name="Kuo A."/>
            <person name="Mitros T."/>
            <person name="Fritz-Laylin L.K."/>
            <person name="Hellsten U."/>
            <person name="Chapman J."/>
            <person name="Simakov O."/>
            <person name="Rensing S.A."/>
            <person name="Terry A."/>
            <person name="Pangilinan J."/>
            <person name="Kapitonov V."/>
            <person name="Jurka J."/>
            <person name="Salamov A."/>
            <person name="Shapiro H."/>
            <person name="Schmutz J."/>
            <person name="Grimwood J."/>
            <person name="Lindquist E."/>
            <person name="Lucas S."/>
            <person name="Grigoriev I.V."/>
            <person name="Schmitt R."/>
            <person name="Kirk D."/>
            <person name="Rokhsar D.S."/>
        </authorList>
    </citation>
    <scope>NUCLEOTIDE SEQUENCE [LARGE SCALE GENOMIC DNA]</scope>
    <source>
        <strain evidence="4">f. Nagariensis / Eve</strain>
    </source>
</reference>
<dbReference type="InParanoid" id="D8TJ68"/>
<evidence type="ECO:0000259" key="2">
    <source>
        <dbReference type="Pfam" id="PF01073"/>
    </source>
</evidence>
<dbReference type="EMBL" id="GL378324">
    <property type="protein sequence ID" value="EFJ52486.1"/>
    <property type="molecule type" value="Genomic_DNA"/>
</dbReference>
<keyword evidence="1" id="KW-1133">Transmembrane helix</keyword>
<dbReference type="GO" id="GO:0016616">
    <property type="term" value="F:oxidoreductase activity, acting on the CH-OH group of donors, NAD or NADP as acceptor"/>
    <property type="evidence" value="ECO:0007669"/>
    <property type="project" value="InterPro"/>
</dbReference>
<dbReference type="RefSeq" id="XP_002946559.1">
    <property type="nucleotide sequence ID" value="XM_002946513.1"/>
</dbReference>
<dbReference type="Gene3D" id="3.40.50.720">
    <property type="entry name" value="NAD(P)-binding Rossmann-like Domain"/>
    <property type="match status" value="1"/>
</dbReference>
<evidence type="ECO:0000313" key="3">
    <source>
        <dbReference type="EMBL" id="EFJ52486.1"/>
    </source>
</evidence>
<dbReference type="InterPro" id="IPR051783">
    <property type="entry name" value="NAD(P)-dependent_oxidoreduct"/>
</dbReference>
<feature type="domain" description="3-beta hydroxysteroid dehydrogenase/isomerase" evidence="2">
    <location>
        <begin position="55"/>
        <end position="301"/>
    </location>
</feature>
<accession>D8TJ68</accession>
<dbReference type="Proteomes" id="UP000001058">
    <property type="component" value="Unassembled WGS sequence"/>
</dbReference>
<dbReference type="GO" id="GO:0005737">
    <property type="term" value="C:cytoplasm"/>
    <property type="evidence" value="ECO:0007669"/>
    <property type="project" value="TreeGrafter"/>
</dbReference>
<organism evidence="4">
    <name type="scientific">Volvox carteri f. nagariensis</name>
    <dbReference type="NCBI Taxonomy" id="3068"/>
    <lineage>
        <taxon>Eukaryota</taxon>
        <taxon>Viridiplantae</taxon>
        <taxon>Chlorophyta</taxon>
        <taxon>core chlorophytes</taxon>
        <taxon>Chlorophyceae</taxon>
        <taxon>CS clade</taxon>
        <taxon>Chlamydomonadales</taxon>
        <taxon>Volvocaceae</taxon>
        <taxon>Volvox</taxon>
    </lineage>
</organism>
<dbReference type="GO" id="GO:0004029">
    <property type="term" value="F:aldehyde dehydrogenase (NAD+) activity"/>
    <property type="evidence" value="ECO:0007669"/>
    <property type="project" value="TreeGrafter"/>
</dbReference>
<gene>
    <name evidence="3" type="ORF">VOLCADRAFT_86632</name>
</gene>
<evidence type="ECO:0000256" key="1">
    <source>
        <dbReference type="SAM" id="Phobius"/>
    </source>
</evidence>
<dbReference type="Pfam" id="PF01073">
    <property type="entry name" value="3Beta_HSD"/>
    <property type="match status" value="1"/>
</dbReference>
<keyword evidence="1" id="KW-0812">Transmembrane</keyword>
<dbReference type="SUPFAM" id="SSF51735">
    <property type="entry name" value="NAD(P)-binding Rossmann-fold domains"/>
    <property type="match status" value="1"/>
</dbReference>
<dbReference type="GeneID" id="9617629"/>
<dbReference type="AlphaFoldDB" id="D8TJ68"/>
<dbReference type="PANTHER" id="PTHR48079">
    <property type="entry name" value="PROTEIN YEEZ"/>
    <property type="match status" value="1"/>
</dbReference>
<keyword evidence="4" id="KW-1185">Reference proteome</keyword>
<sequence length="441" mass="47259">MDTLVTVGAIIVAIALKLLFFYFYAKNAEKKAPKKSEPFELVQKAPDGAIRKRVLVTGGCGFLGSAIVRQLNERLGKDVSVVVLDVSVTAKFGELLPDVTYYRGDICTYSHVRAAAADCACVVHTAALVVSSVVKDAAMIRVNKQGTRNVVEACLERDVKALVYTSSASVVFSRSLARPSGGGGVKEPISERTEALMPEDLNGAYPLSKAEAERLVLAANSHVLHVVVLRPGGVYGIGEEALAKSILNGQPYIGPGVARVPFVWVEDAARAHVDAVEKLLFPKPDAPRIHGRVYHLCHDPVRDPFRYSEFAGGSLNAESTAHKDAAVKAAEREAGVTDPPPGINAYGRRCNPSWPRAFFGLLAHINYFVGQTMGAVLLHASLTPSNLLYSTNDWPCDVSDARRLLGWEPTPWRVVAARLGMEAVAGTARGGVHGVGKTKTA</sequence>
<dbReference type="OrthoDB" id="10058185at2759"/>
<keyword evidence="1" id="KW-0472">Membrane</keyword>
<dbReference type="eggNOG" id="KOG1430">
    <property type="taxonomic scope" value="Eukaryota"/>
</dbReference>
<evidence type="ECO:0000313" key="4">
    <source>
        <dbReference type="Proteomes" id="UP000001058"/>
    </source>
</evidence>
<dbReference type="STRING" id="3068.D8TJ68"/>
<name>D8TJ68_VOLCA</name>
<dbReference type="InterPro" id="IPR002225">
    <property type="entry name" value="3Beta_OHSteriod_DH/Estase"/>
</dbReference>
<feature type="transmembrane region" description="Helical" evidence="1">
    <location>
        <begin position="6"/>
        <end position="25"/>
    </location>
</feature>
<dbReference type="KEGG" id="vcn:VOLCADRAFT_86632"/>